<comment type="cofactor">
    <cofactor evidence="13">
        <name>[2Fe-2S] cluster</name>
        <dbReference type="ChEBI" id="CHEBI:190135"/>
    </cofactor>
    <text evidence="13">Binds 1 [2Fe-2S] cluster per subunit.</text>
</comment>
<dbReference type="HAMAP" id="MF_01211">
    <property type="entry name" value="DHODB_Fe_S_bind"/>
    <property type="match status" value="1"/>
</dbReference>
<protein>
    <recommendedName>
        <fullName evidence="11">Dihydroorotate dehydrogenase B (NAD(+)), electron transfer subunit</fullName>
    </recommendedName>
    <alternativeName>
        <fullName evidence="11">Dihydroorotate oxidase B, electron transfer subunit</fullName>
    </alternativeName>
</protein>
<keyword evidence="6 11" id="KW-0274">FAD</keyword>
<evidence type="ECO:0000256" key="1">
    <source>
        <dbReference type="ARBA" id="ARBA00006422"/>
    </source>
</evidence>
<dbReference type="Gene3D" id="3.40.50.80">
    <property type="entry name" value="Nucleotide-binding domain of ferredoxin-NADP reductase (FNR) module"/>
    <property type="match status" value="1"/>
</dbReference>
<comment type="caution">
    <text evidence="11">Lacks conserved residue(s) required for the propagation of feature annotation.</text>
</comment>
<dbReference type="GO" id="GO:0044205">
    <property type="term" value="P:'de novo' UMP biosynthetic process"/>
    <property type="evidence" value="ECO:0007669"/>
    <property type="project" value="UniProtKB-UniRule"/>
</dbReference>
<comment type="cofactor">
    <cofactor evidence="11 12">
        <name>FAD</name>
        <dbReference type="ChEBI" id="CHEBI:57692"/>
    </cofactor>
    <text evidence="11 12">Binds 1 FAD per subunit.</text>
</comment>
<dbReference type="PROSITE" id="PS51384">
    <property type="entry name" value="FAD_FR"/>
    <property type="match status" value="1"/>
</dbReference>
<proteinExistence type="inferred from homology"/>
<dbReference type="SUPFAM" id="SSF52343">
    <property type="entry name" value="Ferredoxin reductase-like, C-terminal NADP-linked domain"/>
    <property type="match status" value="1"/>
</dbReference>
<evidence type="ECO:0000256" key="7">
    <source>
        <dbReference type="ARBA" id="ARBA00022975"/>
    </source>
</evidence>
<feature type="binding site" evidence="11 13">
    <location>
        <position position="215"/>
    </location>
    <ligand>
        <name>[2Fe-2S] cluster</name>
        <dbReference type="ChEBI" id="CHEBI:190135"/>
    </ligand>
</feature>
<dbReference type="InterPro" id="IPR039261">
    <property type="entry name" value="FNR_nucleotide-bd"/>
</dbReference>
<gene>
    <name evidence="11" type="primary">pyrK</name>
    <name evidence="15" type="ORF">IAB04_01825</name>
</gene>
<keyword evidence="9 11" id="KW-0408">Iron</keyword>
<comment type="subunit">
    <text evidence="11">Heterotetramer of 2 PyrK and 2 PyrD type B subunits.</text>
</comment>
<comment type="similarity">
    <text evidence="1 11">Belongs to the PyrK family.</text>
</comment>
<reference evidence="15" key="1">
    <citation type="submission" date="2020-10" db="EMBL/GenBank/DDBJ databases">
        <authorList>
            <person name="Gilroy R."/>
        </authorList>
    </citation>
    <scope>NUCLEOTIDE SEQUENCE</scope>
    <source>
        <strain evidence="15">ChiSjej4B22-9803</strain>
    </source>
</reference>
<dbReference type="Gene3D" id="2.40.30.10">
    <property type="entry name" value="Translation factors"/>
    <property type="match status" value="1"/>
</dbReference>
<comment type="function">
    <text evidence="11">Responsible for channeling the electrons from the oxidation of dihydroorotate from the FMN redox center in the PyrD type B subunit to the ultimate electron acceptor NAD(+).</text>
</comment>
<reference evidence="15" key="2">
    <citation type="journal article" date="2021" name="PeerJ">
        <title>Extensive microbial diversity within the chicken gut microbiome revealed by metagenomics and culture.</title>
        <authorList>
            <person name="Gilroy R."/>
            <person name="Ravi A."/>
            <person name="Getino M."/>
            <person name="Pursley I."/>
            <person name="Horton D.L."/>
            <person name="Alikhan N.F."/>
            <person name="Baker D."/>
            <person name="Gharbi K."/>
            <person name="Hall N."/>
            <person name="Watson M."/>
            <person name="Adriaenssens E.M."/>
            <person name="Foster-Nyarko E."/>
            <person name="Jarju S."/>
            <person name="Secka A."/>
            <person name="Antonio M."/>
            <person name="Oren A."/>
            <person name="Chaudhuri R.R."/>
            <person name="La Ragione R."/>
            <person name="Hildebrand F."/>
            <person name="Pallen M.J."/>
        </authorList>
    </citation>
    <scope>NUCLEOTIDE SEQUENCE</scope>
    <source>
        <strain evidence="15">ChiSjej4B22-9803</strain>
    </source>
</reference>
<evidence type="ECO:0000256" key="6">
    <source>
        <dbReference type="ARBA" id="ARBA00022827"/>
    </source>
</evidence>
<comment type="caution">
    <text evidence="15">The sequence shown here is derived from an EMBL/GenBank/DDBJ whole genome shotgun (WGS) entry which is preliminary data.</text>
</comment>
<feature type="binding site" evidence="11 13">
    <location>
        <position position="239"/>
    </location>
    <ligand>
        <name>[2Fe-2S] cluster</name>
        <dbReference type="ChEBI" id="CHEBI:190135"/>
    </ligand>
</feature>
<keyword evidence="10 11" id="KW-0411">Iron-sulfur</keyword>
<evidence type="ECO:0000256" key="3">
    <source>
        <dbReference type="ARBA" id="ARBA00022630"/>
    </source>
</evidence>
<dbReference type="PANTHER" id="PTHR43513:SF3">
    <property type="entry name" value="DIHYDROOROTATE DEHYDROGENASE B (NAD(+)), ELECTRON TRANSFER SUBUNIT-RELATED"/>
    <property type="match status" value="1"/>
</dbReference>
<dbReference type="GO" id="GO:0051537">
    <property type="term" value="F:2 iron, 2 sulfur cluster binding"/>
    <property type="evidence" value="ECO:0007669"/>
    <property type="project" value="UniProtKB-KW"/>
</dbReference>
<dbReference type="SUPFAM" id="SSF63380">
    <property type="entry name" value="Riboflavin synthase domain-like"/>
    <property type="match status" value="1"/>
</dbReference>
<dbReference type="GO" id="GO:0050660">
    <property type="term" value="F:flavin adenine dinucleotide binding"/>
    <property type="evidence" value="ECO:0007669"/>
    <property type="project" value="InterPro"/>
</dbReference>
<evidence type="ECO:0000256" key="13">
    <source>
        <dbReference type="PIRSR" id="PIRSR006816-2"/>
    </source>
</evidence>
<keyword evidence="4 11" id="KW-0001">2Fe-2S</keyword>
<evidence type="ECO:0000256" key="5">
    <source>
        <dbReference type="ARBA" id="ARBA00022723"/>
    </source>
</evidence>
<evidence type="ECO:0000256" key="2">
    <source>
        <dbReference type="ARBA" id="ARBA00022448"/>
    </source>
</evidence>
<dbReference type="InterPro" id="IPR017927">
    <property type="entry name" value="FAD-bd_FR_type"/>
</dbReference>
<evidence type="ECO:0000256" key="4">
    <source>
        <dbReference type="ARBA" id="ARBA00022714"/>
    </source>
</evidence>
<keyword evidence="8 11" id="KW-0249">Electron transport</keyword>
<dbReference type="AlphaFoldDB" id="A0A9D1S695"/>
<dbReference type="Gene3D" id="2.10.240.10">
    <property type="entry name" value="Dihydroorotate dehydrogenase, electron transfer subunit"/>
    <property type="match status" value="1"/>
</dbReference>
<dbReference type="CDD" id="cd06218">
    <property type="entry name" value="DHOD_e_trans"/>
    <property type="match status" value="1"/>
</dbReference>
<comment type="pathway">
    <text evidence="11">Pyrimidine metabolism; UMP biosynthesis via de novo pathway; orotate from (S)-dihydroorotate (NAD(+) route): step 1/1.</text>
</comment>
<feature type="binding site" evidence="11 13">
    <location>
        <position position="220"/>
    </location>
    <ligand>
        <name>[2Fe-2S] cluster</name>
        <dbReference type="ChEBI" id="CHEBI:190135"/>
    </ligand>
</feature>
<evidence type="ECO:0000256" key="10">
    <source>
        <dbReference type="ARBA" id="ARBA00023014"/>
    </source>
</evidence>
<comment type="cofactor">
    <cofactor evidence="11">
        <name>[2Fe-2S] cluster</name>
        <dbReference type="ChEBI" id="CHEBI:190135"/>
    </cofactor>
    <text evidence="11">Binds 1 [2Fe-2S] cluster per subunit.</text>
</comment>
<dbReference type="GO" id="GO:0016491">
    <property type="term" value="F:oxidoreductase activity"/>
    <property type="evidence" value="ECO:0007669"/>
    <property type="project" value="InterPro"/>
</dbReference>
<dbReference type="PANTHER" id="PTHR43513">
    <property type="entry name" value="DIHYDROOROTATE DEHYDROGENASE B (NAD(+)), ELECTRON TRANSFER SUBUNIT"/>
    <property type="match status" value="1"/>
</dbReference>
<evidence type="ECO:0000256" key="8">
    <source>
        <dbReference type="ARBA" id="ARBA00022982"/>
    </source>
</evidence>
<evidence type="ECO:0000313" key="16">
    <source>
        <dbReference type="Proteomes" id="UP000824111"/>
    </source>
</evidence>
<organism evidence="15 16">
    <name type="scientific">Candidatus Avimonoglobus intestinipullorum</name>
    <dbReference type="NCBI Taxonomy" id="2840699"/>
    <lineage>
        <taxon>Bacteria</taxon>
        <taxon>Bacillati</taxon>
        <taxon>Bacillota</taxon>
        <taxon>Clostridia</taxon>
        <taxon>Eubacteriales</taxon>
        <taxon>Candidatus Avimonoglobus</taxon>
    </lineage>
</organism>
<dbReference type="Pfam" id="PF10418">
    <property type="entry name" value="DHODB_Fe-S_bind"/>
    <property type="match status" value="1"/>
</dbReference>
<name>A0A9D1S695_9FIRM</name>
<dbReference type="InterPro" id="IPR019480">
    <property type="entry name" value="Dihydroorotate_DH_Fe-S-bd"/>
</dbReference>
<dbReference type="InterPro" id="IPR050353">
    <property type="entry name" value="PyrK_electron_transfer"/>
</dbReference>
<evidence type="ECO:0000256" key="12">
    <source>
        <dbReference type="PIRSR" id="PIRSR006816-1"/>
    </source>
</evidence>
<keyword evidence="7 11" id="KW-0665">Pyrimidine biosynthesis</keyword>
<keyword evidence="3 11" id="KW-0285">Flavoprotein</keyword>
<accession>A0A9D1S695</accession>
<dbReference type="InterPro" id="IPR012165">
    <property type="entry name" value="Cyt_c3_hydrogenase_gsu"/>
</dbReference>
<dbReference type="InterPro" id="IPR023455">
    <property type="entry name" value="Dihydroorotate_DHASE_ETsu"/>
</dbReference>
<dbReference type="PIRSF" id="PIRSF006816">
    <property type="entry name" value="Cyc3_hyd_g"/>
    <property type="match status" value="1"/>
</dbReference>
<dbReference type="Proteomes" id="UP000824111">
    <property type="component" value="Unassembled WGS sequence"/>
</dbReference>
<feature type="binding site" evidence="11 13">
    <location>
        <position position="223"/>
    </location>
    <ligand>
        <name>[2Fe-2S] cluster</name>
        <dbReference type="ChEBI" id="CHEBI:190135"/>
    </ligand>
</feature>
<evidence type="ECO:0000256" key="9">
    <source>
        <dbReference type="ARBA" id="ARBA00023004"/>
    </source>
</evidence>
<dbReference type="InterPro" id="IPR037117">
    <property type="entry name" value="Dihydroorotate_DH_ele_sf"/>
</dbReference>
<dbReference type="Pfam" id="PF00175">
    <property type="entry name" value="NAD_binding_1"/>
    <property type="match status" value="1"/>
</dbReference>
<dbReference type="GO" id="GO:0046872">
    <property type="term" value="F:metal ion binding"/>
    <property type="evidence" value="ECO:0007669"/>
    <property type="project" value="UniProtKB-KW"/>
</dbReference>
<evidence type="ECO:0000256" key="11">
    <source>
        <dbReference type="HAMAP-Rule" id="MF_01211"/>
    </source>
</evidence>
<feature type="binding site" evidence="11 12">
    <location>
        <begin position="73"/>
        <end position="74"/>
    </location>
    <ligand>
        <name>FAD</name>
        <dbReference type="ChEBI" id="CHEBI:57692"/>
    </ligand>
</feature>
<keyword evidence="2 11" id="KW-0813">Transport</keyword>
<evidence type="ECO:0000313" key="15">
    <source>
        <dbReference type="EMBL" id="HIU48082.1"/>
    </source>
</evidence>
<keyword evidence="5 11" id="KW-0479">Metal-binding</keyword>
<dbReference type="EMBL" id="DVND01000044">
    <property type="protein sequence ID" value="HIU48082.1"/>
    <property type="molecule type" value="Genomic_DNA"/>
</dbReference>
<dbReference type="InterPro" id="IPR001433">
    <property type="entry name" value="OxRdtase_FAD/NAD-bd"/>
</dbReference>
<sequence length="252" mass="27607">MKKAYNCVLEIKKEIARGIFDFTVISEEIAKEAKPGQFLHITCSDAVFLRRPISICDAGNGRVRFIFEIKGKGTEELAKKELGDAINIMGPLGNGFTISDEYKNAAIIGGGIGVFPLYMLAKQVRNPAVFLGFRSRDRVVMEEEFEKISDLQLATDDGSHGYHGYAAELLKQHLSQKPCDIIYACGPVPMLKAVQGIAAEAGIKCQLSMEQRMGCGIGACLVCTCETTRPGTEKMARVCKNGPVFWAEEVVF</sequence>
<dbReference type="InterPro" id="IPR017938">
    <property type="entry name" value="Riboflavin_synthase-like_b-brl"/>
</dbReference>
<feature type="domain" description="FAD-binding FR-type" evidence="14">
    <location>
        <begin position="2"/>
        <end position="98"/>
    </location>
</feature>
<dbReference type="GO" id="GO:0009055">
    <property type="term" value="F:electron transfer activity"/>
    <property type="evidence" value="ECO:0007669"/>
    <property type="project" value="UniProtKB-UniRule"/>
</dbReference>
<feature type="binding site" evidence="11 12">
    <location>
        <begin position="51"/>
        <end position="54"/>
    </location>
    <ligand>
        <name>FAD</name>
        <dbReference type="ChEBI" id="CHEBI:57692"/>
    </ligand>
</feature>
<evidence type="ECO:0000259" key="14">
    <source>
        <dbReference type="PROSITE" id="PS51384"/>
    </source>
</evidence>